<dbReference type="PROSITE" id="PS50206">
    <property type="entry name" value="RHODANESE_3"/>
    <property type="match status" value="1"/>
</dbReference>
<organism evidence="3">
    <name type="scientific">Desulfobacca acetoxidans</name>
    <dbReference type="NCBI Taxonomy" id="60893"/>
    <lineage>
        <taxon>Bacteria</taxon>
        <taxon>Pseudomonadati</taxon>
        <taxon>Thermodesulfobacteriota</taxon>
        <taxon>Desulfobaccia</taxon>
        <taxon>Desulfobaccales</taxon>
        <taxon>Desulfobaccaceae</taxon>
        <taxon>Desulfobacca</taxon>
    </lineage>
</organism>
<evidence type="ECO:0000256" key="1">
    <source>
        <dbReference type="SAM" id="MobiDB-lite"/>
    </source>
</evidence>
<feature type="region of interest" description="Disordered" evidence="1">
    <location>
        <begin position="32"/>
        <end position="53"/>
    </location>
</feature>
<dbReference type="InterPro" id="IPR001763">
    <property type="entry name" value="Rhodanese-like_dom"/>
</dbReference>
<proteinExistence type="predicted"/>
<comment type="caution">
    <text evidence="3">The sequence shown here is derived from an EMBL/GenBank/DDBJ whole genome shotgun (WGS) entry which is preliminary data.</text>
</comment>
<accession>A0A7C3ZDD9</accession>
<evidence type="ECO:0000313" key="3">
    <source>
        <dbReference type="EMBL" id="HGF35211.1"/>
    </source>
</evidence>
<sequence>MFNLKHNYWWLILTGLTAVFFLVGGTMGPAAAEGPEEEKAAKEMEEKPDRPQLNSSVDILSQYVFRGVALSRGSVVFQPSMTVSFKGVAVNIWGNFDTNENNPFGITKPRRNAAKWNETDLTLSYSKEVIRNLTLTGGIVYYGLDSNNSLYDSFEVYGGFDYKFPWFNAGFAAYREVANLPGWYLSWYITRSFDLPVKLPKPLGKPTLDLWASWSAELSNSRIAYPTADGSLYRSLHAGHLMATLNIPVGTYVKISPKIMYWYALGGQSTYTSGTLSWDGNHNHILGGVNASFSF</sequence>
<dbReference type="AlphaFoldDB" id="A0A7C3ZDD9"/>
<gene>
    <name evidence="3" type="ORF">ENW96_12670</name>
</gene>
<reference evidence="3" key="1">
    <citation type="journal article" date="2020" name="mSystems">
        <title>Genome- and Community-Level Interaction Insights into Carbon Utilization and Element Cycling Functions of Hydrothermarchaeota in Hydrothermal Sediment.</title>
        <authorList>
            <person name="Zhou Z."/>
            <person name="Liu Y."/>
            <person name="Xu W."/>
            <person name="Pan J."/>
            <person name="Luo Z.H."/>
            <person name="Li M."/>
        </authorList>
    </citation>
    <scope>NUCLEOTIDE SEQUENCE [LARGE SCALE GENOMIC DNA]</scope>
    <source>
        <strain evidence="3">SpSt-897</strain>
    </source>
</reference>
<name>A0A7C3ZDD9_9BACT</name>
<feature type="compositionally biased region" description="Basic and acidic residues" evidence="1">
    <location>
        <begin position="37"/>
        <end position="50"/>
    </location>
</feature>
<feature type="domain" description="Rhodanese" evidence="2">
    <location>
        <begin position="6"/>
        <end position="38"/>
    </location>
</feature>
<dbReference type="EMBL" id="DTMF01000307">
    <property type="protein sequence ID" value="HGF35211.1"/>
    <property type="molecule type" value="Genomic_DNA"/>
</dbReference>
<evidence type="ECO:0000259" key="2">
    <source>
        <dbReference type="PROSITE" id="PS50206"/>
    </source>
</evidence>
<protein>
    <recommendedName>
        <fullName evidence="2">Rhodanese domain-containing protein</fullName>
    </recommendedName>
</protein>